<keyword evidence="2" id="KW-1185">Reference proteome</keyword>
<dbReference type="EMBL" id="CP069023">
    <property type="protein sequence ID" value="QRC91023.1"/>
    <property type="molecule type" value="Genomic_DNA"/>
</dbReference>
<reference evidence="2" key="1">
    <citation type="journal article" date="2021" name="BMC Genomics">
        <title>Chromosome-level genome assembly and manually-curated proteome of model necrotroph Parastagonospora nodorum Sn15 reveals a genome-wide trove of candidate effector homologs, and redundancy of virulence-related functions within an accessory chromosome.</title>
        <authorList>
            <person name="Bertazzoni S."/>
            <person name="Jones D.A.B."/>
            <person name="Phan H.T."/>
            <person name="Tan K.-C."/>
            <person name="Hane J.K."/>
        </authorList>
    </citation>
    <scope>NUCLEOTIDE SEQUENCE [LARGE SCALE GENOMIC DNA]</scope>
    <source>
        <strain evidence="2">SN15 / ATCC MYA-4574 / FGSC 10173)</strain>
    </source>
</reference>
<dbReference type="VEuPathDB" id="FungiDB:JI435_400900"/>
<dbReference type="Proteomes" id="UP000663193">
    <property type="component" value="Chromosome 1"/>
</dbReference>
<accession>A0A7U2ES65</accession>
<organism evidence="1 2">
    <name type="scientific">Phaeosphaeria nodorum (strain SN15 / ATCC MYA-4574 / FGSC 10173)</name>
    <name type="common">Glume blotch fungus</name>
    <name type="synonym">Parastagonospora nodorum</name>
    <dbReference type="NCBI Taxonomy" id="321614"/>
    <lineage>
        <taxon>Eukaryota</taxon>
        <taxon>Fungi</taxon>
        <taxon>Dikarya</taxon>
        <taxon>Ascomycota</taxon>
        <taxon>Pezizomycotina</taxon>
        <taxon>Dothideomycetes</taxon>
        <taxon>Pleosporomycetidae</taxon>
        <taxon>Pleosporales</taxon>
        <taxon>Pleosporineae</taxon>
        <taxon>Phaeosphaeriaceae</taxon>
        <taxon>Parastagonospora</taxon>
    </lineage>
</organism>
<protein>
    <submittedName>
        <fullName evidence="1">Uncharacterized protein</fullName>
    </submittedName>
</protein>
<dbReference type="AlphaFoldDB" id="A0A7U2ES65"/>
<evidence type="ECO:0000313" key="2">
    <source>
        <dbReference type="Proteomes" id="UP000663193"/>
    </source>
</evidence>
<proteinExistence type="predicted"/>
<sequence>MNSGSPLSCARAAISSSLAKASQAVSWETPARESQAASAGQG</sequence>
<gene>
    <name evidence="1" type="ORF">JI435_400900</name>
</gene>
<name>A0A7U2ES65_PHANO</name>
<evidence type="ECO:0000313" key="1">
    <source>
        <dbReference type="EMBL" id="QRC91023.1"/>
    </source>
</evidence>